<dbReference type="EMBL" id="HBUF01069720">
    <property type="protein sequence ID" value="CAG6629107.1"/>
    <property type="molecule type" value="Transcribed_RNA"/>
</dbReference>
<reference evidence="1" key="1">
    <citation type="submission" date="2021-05" db="EMBL/GenBank/DDBJ databases">
        <authorList>
            <person name="Alioto T."/>
            <person name="Alioto T."/>
            <person name="Gomez Garrido J."/>
        </authorList>
    </citation>
    <scope>NUCLEOTIDE SEQUENCE</scope>
</reference>
<accession>A0A8D8VPP9</accession>
<evidence type="ECO:0000313" key="1">
    <source>
        <dbReference type="EMBL" id="CAG6629105.1"/>
    </source>
</evidence>
<name>A0A8D8VPP9_9HEMI</name>
<dbReference type="EMBL" id="HBUF01069719">
    <property type="protein sequence ID" value="CAG6629105.1"/>
    <property type="molecule type" value="Transcribed_RNA"/>
</dbReference>
<protein>
    <submittedName>
        <fullName evidence="1">Uncharacterized protein</fullName>
    </submittedName>
</protein>
<organism evidence="1">
    <name type="scientific">Cacopsylla melanoneura</name>
    <dbReference type="NCBI Taxonomy" id="428564"/>
    <lineage>
        <taxon>Eukaryota</taxon>
        <taxon>Metazoa</taxon>
        <taxon>Ecdysozoa</taxon>
        <taxon>Arthropoda</taxon>
        <taxon>Hexapoda</taxon>
        <taxon>Insecta</taxon>
        <taxon>Pterygota</taxon>
        <taxon>Neoptera</taxon>
        <taxon>Paraneoptera</taxon>
        <taxon>Hemiptera</taxon>
        <taxon>Sternorrhyncha</taxon>
        <taxon>Psylloidea</taxon>
        <taxon>Psyllidae</taxon>
        <taxon>Psyllinae</taxon>
        <taxon>Cacopsylla</taxon>
    </lineage>
</organism>
<dbReference type="AlphaFoldDB" id="A0A8D8VPP9"/>
<proteinExistence type="predicted"/>
<sequence length="99" mass="10994">MHPARLHHYWDKVTSAYNASNQTTSLLEQGDTSFLSSGATLFLAYGLAADPRDRLAVGSFLRIIIEDLATDWDMFIRQDSLMLTSVAKFLKADALGTNQ</sequence>